<dbReference type="GeneID" id="78403644"/>
<evidence type="ECO:0000313" key="9">
    <source>
        <dbReference type="Proteomes" id="UP000283855"/>
    </source>
</evidence>
<dbReference type="Proteomes" id="UP000283855">
    <property type="component" value="Unassembled WGS sequence"/>
</dbReference>
<evidence type="ECO:0000256" key="2">
    <source>
        <dbReference type="ARBA" id="ARBA00022438"/>
    </source>
</evidence>
<gene>
    <name evidence="8" type="ORF">DW921_04910</name>
</gene>
<keyword evidence="2 7" id="KW-0031">Aminopeptidase</keyword>
<dbReference type="EC" id="3.4.14.-" evidence="7"/>
<name>A0A413T2B8_9BACT</name>
<feature type="signal peptide" evidence="7">
    <location>
        <begin position="1"/>
        <end position="20"/>
    </location>
</feature>
<dbReference type="RefSeq" id="WP_008144094.1">
    <property type="nucleotide sequence ID" value="NZ_CABJGD010000007.1"/>
</dbReference>
<comment type="similarity">
    <text evidence="1 7">Belongs to the peptidase S46 family.</text>
</comment>
<reference evidence="8 9" key="1">
    <citation type="submission" date="2018-08" db="EMBL/GenBank/DDBJ databases">
        <title>A genome reference for cultivated species of the human gut microbiota.</title>
        <authorList>
            <person name="Zou Y."/>
            <person name="Xue W."/>
            <person name="Luo G."/>
        </authorList>
    </citation>
    <scope>NUCLEOTIDE SEQUENCE [LARGE SCALE GENOMIC DNA]</scope>
    <source>
        <strain evidence="8 9">AM42-38</strain>
    </source>
</reference>
<dbReference type="GO" id="GO:0070009">
    <property type="term" value="F:serine-type aminopeptidase activity"/>
    <property type="evidence" value="ECO:0007669"/>
    <property type="project" value="UniProtKB-UniRule"/>
</dbReference>
<accession>A0A413T2B8</accession>
<evidence type="ECO:0000256" key="6">
    <source>
        <dbReference type="ARBA" id="ARBA00022825"/>
    </source>
</evidence>
<organism evidence="8 9">
    <name type="scientific">Phocaeicola coprophilus</name>
    <dbReference type="NCBI Taxonomy" id="387090"/>
    <lineage>
        <taxon>Bacteria</taxon>
        <taxon>Pseudomonadati</taxon>
        <taxon>Bacteroidota</taxon>
        <taxon>Bacteroidia</taxon>
        <taxon>Bacteroidales</taxon>
        <taxon>Bacteroidaceae</taxon>
        <taxon>Phocaeicola</taxon>
    </lineage>
</organism>
<dbReference type="AlphaFoldDB" id="A0A413T2B8"/>
<protein>
    <recommendedName>
        <fullName evidence="7">Dipeptidyl-peptidase</fullName>
        <ecNumber evidence="7">3.4.14.-</ecNumber>
    </recommendedName>
</protein>
<keyword evidence="6 7" id="KW-0720">Serine protease</keyword>
<dbReference type="GO" id="GO:0008239">
    <property type="term" value="F:dipeptidyl-peptidase activity"/>
    <property type="evidence" value="ECO:0007669"/>
    <property type="project" value="UniProtKB-UniRule"/>
</dbReference>
<evidence type="ECO:0000313" key="8">
    <source>
        <dbReference type="EMBL" id="RHA77224.1"/>
    </source>
</evidence>
<comment type="caution">
    <text evidence="8">The sequence shown here is derived from an EMBL/GenBank/DDBJ whole genome shotgun (WGS) entry which is preliminary data.</text>
</comment>
<keyword evidence="5 7" id="KW-0378">Hydrolase</keyword>
<dbReference type="GO" id="GO:0006508">
    <property type="term" value="P:proteolysis"/>
    <property type="evidence" value="ECO:0007669"/>
    <property type="project" value="UniProtKB-KW"/>
</dbReference>
<keyword evidence="4 7" id="KW-0732">Signal</keyword>
<evidence type="ECO:0000256" key="5">
    <source>
        <dbReference type="ARBA" id="ARBA00022801"/>
    </source>
</evidence>
<evidence type="ECO:0000256" key="3">
    <source>
        <dbReference type="ARBA" id="ARBA00022670"/>
    </source>
</evidence>
<dbReference type="Pfam" id="PF10459">
    <property type="entry name" value="Peptidase_S46"/>
    <property type="match status" value="1"/>
</dbReference>
<sequence>MKKTILFSLLSVFTTFASHADEGMWMLTDLKKQNAAVMYDLGLDISIDKVYSPDSISLKDAVVHFGGGCTGEVISPEGLVLTNHHCGYGYIQQHSSVEHDYLTDGFWAMTREQELPCEGLTVTYIDRILDVTDYVMEQLQKDEDPEGLNYLSPSYLSKVADRFAEQEKIHTDEFTVLELKPFYGANKYYLFVKTVYKDIRMVGAPPSSIGKFGADTDNWMWPRHCGDFSIFRIYADKDGKPAKYSADNVPLKVKKHIAINLKGVKEGDFTFVMGFPGRNWRYMISDEVEERMQTTNFMRDTVRGVRLRALNEEMQKDARTRIQYAAKYASSANYWKNAIGMNEGLVKLKVLNRKKEQQERLLEFGRETGNDAYREAYETIRKIVAKRHDAVYHQQAIYEALMLGTEFSNIPETAGLLKALQNGKKKEISEATEQLRNSSKKFFNKDYNPEVDRKVSRQLIALYARLVPAEQRISIFQLIDKKFQGNTDAFVDACFSQSVFSSPEALERFLKKPDAETLANDLMVQYASSVKKGYQATSDAMKAETNAYNRAHKTWVAGMLELKHKEKTPVYPDANSTLRLTYGKIGSYEPADGKEYLYYTTLKGVMEKEDPNNPEFVVPARLKELYEKKDFGPYAMPDGRMPICFATATDNTGGNSGSPVFNAKGELIGTGFDRNYEGLTGDIAYNPQLQRAAVVDIRYTLFIIDKYAGAGHLIKEMTIIR</sequence>
<feature type="chain" id="PRO_5035352097" description="Dipeptidyl-peptidase" evidence="7">
    <location>
        <begin position="21"/>
        <end position="721"/>
    </location>
</feature>
<keyword evidence="3 7" id="KW-0645">Protease</keyword>
<dbReference type="InterPro" id="IPR019500">
    <property type="entry name" value="Pep_S46"/>
</dbReference>
<dbReference type="EMBL" id="QSFT01000007">
    <property type="protein sequence ID" value="RHA77224.1"/>
    <property type="molecule type" value="Genomic_DNA"/>
</dbReference>
<dbReference type="SUPFAM" id="SSF50494">
    <property type="entry name" value="Trypsin-like serine proteases"/>
    <property type="match status" value="1"/>
</dbReference>
<dbReference type="PANTHER" id="PTHR38469">
    <property type="entry name" value="PERIPLASMIC PEPTIDASE SUBFAMILY S1B"/>
    <property type="match status" value="1"/>
</dbReference>
<comment type="function">
    <text evidence="7">Catalyzes the removal of dipeptides from the N-terminus of oligopeptides.</text>
</comment>
<proteinExistence type="inferred from homology"/>
<dbReference type="InterPro" id="IPR009003">
    <property type="entry name" value="Peptidase_S1_PA"/>
</dbReference>
<evidence type="ECO:0000256" key="7">
    <source>
        <dbReference type="RuleBase" id="RU366067"/>
    </source>
</evidence>
<evidence type="ECO:0000256" key="1">
    <source>
        <dbReference type="ARBA" id="ARBA00010491"/>
    </source>
</evidence>
<dbReference type="GO" id="GO:0043171">
    <property type="term" value="P:peptide catabolic process"/>
    <property type="evidence" value="ECO:0007669"/>
    <property type="project" value="UniProtKB-UniRule"/>
</dbReference>
<evidence type="ECO:0000256" key="4">
    <source>
        <dbReference type="ARBA" id="ARBA00022729"/>
    </source>
</evidence>
<dbReference type="PANTHER" id="PTHR38469:SF1">
    <property type="entry name" value="PERIPLASMIC PEPTIDASE SUBFAMILY S1B"/>
    <property type="match status" value="1"/>
</dbReference>